<evidence type="ECO:0000259" key="1">
    <source>
        <dbReference type="Pfam" id="PF07530"/>
    </source>
</evidence>
<dbReference type="Proteomes" id="UP000054359">
    <property type="component" value="Unassembled WGS sequence"/>
</dbReference>
<evidence type="ECO:0000313" key="2">
    <source>
        <dbReference type="EMBL" id="KFM59469.1"/>
    </source>
</evidence>
<dbReference type="Pfam" id="PF07530">
    <property type="entry name" value="PRE_C2HC"/>
    <property type="match status" value="1"/>
</dbReference>
<keyword evidence="3" id="KW-1185">Reference proteome</keyword>
<name>A0A087T2Y0_STEMI</name>
<feature type="domain" description="Pre-C2HC" evidence="1">
    <location>
        <begin position="33"/>
        <end position="95"/>
    </location>
</feature>
<organism evidence="2 3">
    <name type="scientific">Stegodyphus mimosarum</name>
    <name type="common">African social velvet spider</name>
    <dbReference type="NCBI Taxonomy" id="407821"/>
    <lineage>
        <taxon>Eukaryota</taxon>
        <taxon>Metazoa</taxon>
        <taxon>Ecdysozoa</taxon>
        <taxon>Arthropoda</taxon>
        <taxon>Chelicerata</taxon>
        <taxon>Arachnida</taxon>
        <taxon>Araneae</taxon>
        <taxon>Araneomorphae</taxon>
        <taxon>Entelegynae</taxon>
        <taxon>Eresoidea</taxon>
        <taxon>Eresidae</taxon>
        <taxon>Stegodyphus</taxon>
    </lineage>
</organism>
<dbReference type="InterPro" id="IPR006579">
    <property type="entry name" value="Pre_C2HC_dom"/>
</dbReference>
<evidence type="ECO:0000313" key="3">
    <source>
        <dbReference type="Proteomes" id="UP000054359"/>
    </source>
</evidence>
<gene>
    <name evidence="2" type="ORF">X975_25168</name>
</gene>
<proteinExistence type="predicted"/>
<dbReference type="OMA" id="DINCIKD"/>
<reference evidence="2 3" key="1">
    <citation type="submission" date="2013-11" db="EMBL/GenBank/DDBJ databases">
        <title>Genome sequencing of Stegodyphus mimosarum.</title>
        <authorList>
            <person name="Bechsgaard J."/>
        </authorList>
    </citation>
    <scope>NUCLEOTIDE SEQUENCE [LARGE SCALE GENOMIC DNA]</scope>
</reference>
<protein>
    <submittedName>
        <fullName evidence="2">Nucleic-acid-binding protein from transposon X-element</fullName>
    </submittedName>
</protein>
<feature type="non-terminal residue" evidence="2">
    <location>
        <position position="137"/>
    </location>
</feature>
<dbReference type="AlphaFoldDB" id="A0A087T2Y0"/>
<accession>A0A087T2Y0</accession>
<dbReference type="EMBL" id="KK113149">
    <property type="protein sequence ID" value="KFM59469.1"/>
    <property type="molecule type" value="Genomic_DNA"/>
</dbReference>
<sequence length="137" mass="16155">MKDEVQFSTFCPKKDTLLKVVIRGLFEDSLVNDIEAELKADGFPVLRISQFTRKMKDEEIKLPVFFVSLKRSDAGRLIYRRKKLLNLRISVRRFRTNKRTLMCFRCQRYGPGQLFCNNLPRCLKCGQDHLTYICKLS</sequence>
<dbReference type="OrthoDB" id="8123891at2759"/>